<sequence>MGDFPSMLVGGISMLLPSDVPFTCYREGLDHSNFRDDMLGRFRRTARFVSATTFAPREQATGEIERVNRIHAHIRTLRMRV</sequence>
<organism evidence="2 3">
    <name type="scientific">Rhizobium rhododendri</name>
    <dbReference type="NCBI Taxonomy" id="2506430"/>
    <lineage>
        <taxon>Bacteria</taxon>
        <taxon>Pseudomonadati</taxon>
        <taxon>Pseudomonadota</taxon>
        <taxon>Alphaproteobacteria</taxon>
        <taxon>Hyphomicrobiales</taxon>
        <taxon>Rhizobiaceae</taxon>
        <taxon>Rhizobium/Agrobacterium group</taxon>
        <taxon>Rhizobium</taxon>
    </lineage>
</organism>
<evidence type="ECO:0000313" key="3">
    <source>
        <dbReference type="Proteomes" id="UP000318939"/>
    </source>
</evidence>
<protein>
    <submittedName>
        <fullName evidence="2">Oxygenase MpaB family protein</fullName>
    </submittedName>
</protein>
<name>A0ABY8IS83_9HYPH</name>
<dbReference type="Proteomes" id="UP000318939">
    <property type="component" value="Plasmid unnamed1"/>
</dbReference>
<evidence type="ECO:0000259" key="1">
    <source>
        <dbReference type="Pfam" id="PF09995"/>
    </source>
</evidence>
<accession>A0ABY8IS83</accession>
<reference evidence="2 3" key="1">
    <citation type="journal article" date="2019" name="Phytopathology">
        <title>A Novel Group of Rhizobium tumorigenes-Like Agrobacteria Associated with Crown Gall Disease of Rhododendron and Blueberry.</title>
        <authorList>
            <person name="Kuzmanovic N."/>
            <person name="Behrens P."/>
            <person name="Idczak E."/>
            <person name="Wagner S."/>
            <person name="Gotz M."/>
            <person name="Sproer C."/>
            <person name="Bunk B."/>
            <person name="Overmann J."/>
            <person name="Smalla K."/>
        </authorList>
    </citation>
    <scope>NUCLEOTIDE SEQUENCE [LARGE SCALE GENOMIC DNA]</scope>
    <source>
        <strain evidence="3">rho-6.2</strain>
    </source>
</reference>
<keyword evidence="3" id="KW-1185">Reference proteome</keyword>
<geneLocation type="plasmid" evidence="2 3">
    <name>unnamed1</name>
</geneLocation>
<keyword evidence="2" id="KW-0614">Plasmid</keyword>
<evidence type="ECO:0000313" key="2">
    <source>
        <dbReference type="EMBL" id="WFS26047.1"/>
    </source>
</evidence>
<gene>
    <name evidence="2" type="ORF">PR018_22045</name>
</gene>
<proteinExistence type="predicted"/>
<dbReference type="EMBL" id="CP117268">
    <property type="protein sequence ID" value="WFS26047.1"/>
    <property type="molecule type" value="Genomic_DNA"/>
</dbReference>
<feature type="domain" description="ER-bound oxygenase mpaB/mpaB'/Rubber oxygenase catalytic" evidence="1">
    <location>
        <begin position="1"/>
        <end position="76"/>
    </location>
</feature>
<dbReference type="Pfam" id="PF09995">
    <property type="entry name" value="MPAB_Lcp_cat"/>
    <property type="match status" value="1"/>
</dbReference>
<dbReference type="InterPro" id="IPR018713">
    <property type="entry name" value="MPAB/Lcp_cat_dom"/>
</dbReference>
<reference evidence="2 3" key="2">
    <citation type="journal article" date="2023" name="MicrobiologyOpen">
        <title>Genomics of the tumorigenes clade of the family Rhizobiaceae and description of Rhizobium rhododendri sp. nov.</title>
        <authorList>
            <person name="Kuzmanovic N."/>
            <person name="diCenzo G.C."/>
            <person name="Bunk B."/>
            <person name="Sproeer C."/>
            <person name="Fruehling A."/>
            <person name="Neumann-Schaal M."/>
            <person name="Overmann J."/>
            <person name="Smalla K."/>
        </authorList>
    </citation>
    <scope>NUCLEOTIDE SEQUENCE [LARGE SCALE GENOMIC DNA]</scope>
    <source>
        <strain evidence="3">rho-6.2</strain>
        <plasmid evidence="2 3">unnamed1</plasmid>
    </source>
</reference>